<dbReference type="AlphaFoldDB" id="A0A6L3V7C0"/>
<feature type="domain" description="Endoribonuclease L-PSP/chorismate mutase-like" evidence="1">
    <location>
        <begin position="6"/>
        <end position="150"/>
    </location>
</feature>
<dbReference type="EMBL" id="WBOS01000009">
    <property type="protein sequence ID" value="KAB2332314.1"/>
    <property type="molecule type" value="Genomic_DNA"/>
</dbReference>
<dbReference type="InterPro" id="IPR035959">
    <property type="entry name" value="RutC-like_sf"/>
</dbReference>
<name>A0A6L3V7C0_9BACI</name>
<dbReference type="InterPro" id="IPR013813">
    <property type="entry name" value="Endoribo_LPSP/chorism_mut-like"/>
</dbReference>
<dbReference type="OrthoDB" id="9806350at2"/>
<dbReference type="Gene3D" id="3.30.1330.40">
    <property type="entry name" value="RutC-like"/>
    <property type="match status" value="1"/>
</dbReference>
<dbReference type="CDD" id="cd02199">
    <property type="entry name" value="YjgF_YER057c_UK114_like_1"/>
    <property type="match status" value="1"/>
</dbReference>
<dbReference type="PANTHER" id="PTHR43760">
    <property type="entry name" value="ENDORIBONUCLEASE-RELATED"/>
    <property type="match status" value="1"/>
</dbReference>
<dbReference type="PANTHER" id="PTHR43760:SF1">
    <property type="entry name" value="ENDORIBONUCLEASE L-PSP_CHORISMATE MUTASE-LIKE DOMAIN-CONTAINING PROTEIN"/>
    <property type="match status" value="1"/>
</dbReference>
<keyword evidence="3" id="KW-1185">Reference proteome</keyword>
<sequence length="153" mass="16724">MVIEEKMIELGLTWPKEIPQPMANYVSVRRSGNLLYLSGAGPFVEGKAIYVGRVGREISLEEAYEAARISAVNLLSVIRAEVGSLDRIKIVKLLGFVNSSEDFYNQPKVINGASDLLVELLGDNGKHARSAIGTSVLPFNIPVEIEIIAEILE</sequence>
<comment type="caution">
    <text evidence="2">The sequence shown here is derived from an EMBL/GenBank/DDBJ whole genome shotgun (WGS) entry which is preliminary data.</text>
</comment>
<evidence type="ECO:0000313" key="3">
    <source>
        <dbReference type="Proteomes" id="UP000481030"/>
    </source>
</evidence>
<dbReference type="Proteomes" id="UP000481030">
    <property type="component" value="Unassembled WGS sequence"/>
</dbReference>
<evidence type="ECO:0000313" key="2">
    <source>
        <dbReference type="EMBL" id="KAB2332314.1"/>
    </source>
</evidence>
<dbReference type="SUPFAM" id="SSF55298">
    <property type="entry name" value="YjgF-like"/>
    <property type="match status" value="1"/>
</dbReference>
<organism evidence="2 3">
    <name type="scientific">Cytobacillus depressus</name>
    <dbReference type="NCBI Taxonomy" id="1602942"/>
    <lineage>
        <taxon>Bacteria</taxon>
        <taxon>Bacillati</taxon>
        <taxon>Bacillota</taxon>
        <taxon>Bacilli</taxon>
        <taxon>Bacillales</taxon>
        <taxon>Bacillaceae</taxon>
        <taxon>Cytobacillus</taxon>
    </lineage>
</organism>
<dbReference type="RefSeq" id="WP_151536044.1">
    <property type="nucleotide sequence ID" value="NZ_WBOS01000009.1"/>
</dbReference>
<accession>A0A6L3V7C0</accession>
<gene>
    <name evidence="2" type="ORF">F7731_17270</name>
</gene>
<dbReference type="Pfam" id="PF14588">
    <property type="entry name" value="YjgF_endoribonc"/>
    <property type="match status" value="1"/>
</dbReference>
<protein>
    <submittedName>
        <fullName evidence="2">RidA family protein</fullName>
    </submittedName>
</protein>
<evidence type="ECO:0000259" key="1">
    <source>
        <dbReference type="Pfam" id="PF14588"/>
    </source>
</evidence>
<proteinExistence type="predicted"/>
<reference evidence="2 3" key="1">
    <citation type="journal article" date="2016" name="Antonie Van Leeuwenhoek">
        <title>Bacillus depressus sp. nov., isolated from soil of a sunflower field.</title>
        <authorList>
            <person name="Wei X."/>
            <person name="Xin D."/>
            <person name="Xin Y."/>
            <person name="Zhang H."/>
            <person name="Wang T."/>
            <person name="Zhang J."/>
        </authorList>
    </citation>
    <scope>NUCLEOTIDE SEQUENCE [LARGE SCALE GENOMIC DNA]</scope>
    <source>
        <strain evidence="2 3">BZ1</strain>
    </source>
</reference>